<comment type="caution">
    <text evidence="2">The sequence shown here is derived from an EMBL/GenBank/DDBJ whole genome shotgun (WGS) entry which is preliminary data.</text>
</comment>
<feature type="region of interest" description="Disordered" evidence="1">
    <location>
        <begin position="1"/>
        <end position="32"/>
    </location>
</feature>
<evidence type="ECO:0000313" key="3">
    <source>
        <dbReference type="Proteomes" id="UP001187415"/>
    </source>
</evidence>
<name>A0AA88LN15_CHASR</name>
<dbReference type="AlphaFoldDB" id="A0AA88LN15"/>
<dbReference type="EMBL" id="JAUPFM010000040">
    <property type="protein sequence ID" value="KAK2814496.1"/>
    <property type="molecule type" value="Genomic_DNA"/>
</dbReference>
<reference evidence="2" key="1">
    <citation type="submission" date="2023-07" db="EMBL/GenBank/DDBJ databases">
        <title>Chromosome-level Genome Assembly of Striped Snakehead (Channa striata).</title>
        <authorList>
            <person name="Liu H."/>
        </authorList>
    </citation>
    <scope>NUCLEOTIDE SEQUENCE</scope>
    <source>
        <strain evidence="2">Gz</strain>
        <tissue evidence="2">Muscle</tissue>
    </source>
</reference>
<proteinExistence type="predicted"/>
<keyword evidence="3" id="KW-1185">Reference proteome</keyword>
<evidence type="ECO:0000256" key="1">
    <source>
        <dbReference type="SAM" id="MobiDB-lite"/>
    </source>
</evidence>
<evidence type="ECO:0000313" key="2">
    <source>
        <dbReference type="EMBL" id="KAK2814496.1"/>
    </source>
</evidence>
<protein>
    <submittedName>
        <fullName evidence="2">Uncharacterized protein</fullName>
    </submittedName>
</protein>
<gene>
    <name evidence="2" type="ORF">Q5P01_000345</name>
</gene>
<dbReference type="Proteomes" id="UP001187415">
    <property type="component" value="Unassembled WGS sequence"/>
</dbReference>
<organism evidence="2 3">
    <name type="scientific">Channa striata</name>
    <name type="common">Snakehead murrel</name>
    <name type="synonym">Ophicephalus striatus</name>
    <dbReference type="NCBI Taxonomy" id="64152"/>
    <lineage>
        <taxon>Eukaryota</taxon>
        <taxon>Metazoa</taxon>
        <taxon>Chordata</taxon>
        <taxon>Craniata</taxon>
        <taxon>Vertebrata</taxon>
        <taxon>Euteleostomi</taxon>
        <taxon>Actinopterygii</taxon>
        <taxon>Neopterygii</taxon>
        <taxon>Teleostei</taxon>
        <taxon>Neoteleostei</taxon>
        <taxon>Acanthomorphata</taxon>
        <taxon>Anabantaria</taxon>
        <taxon>Anabantiformes</taxon>
        <taxon>Channoidei</taxon>
        <taxon>Channidae</taxon>
        <taxon>Channa</taxon>
    </lineage>
</organism>
<accession>A0AA88LN15</accession>
<sequence>MVLTPTVFKEKQDPAGHSPLPQTPPRNAQQGQGILTIRNPAGSWDTQVRTQPATCDHLSGCGEWEQLSRKAQVPPWDGGKGPGRHDRTGVASTGGYLECPRTCRATVSTASPLRHRLVLRQKTEAPLWPGLVPRTSCGGERSGKTLKSRYDTSRQPLCELAKKIQHRKVPFRLTTAARGRESDDDKSRVMIGRPPEEPAAGCRKWYRQRDWPRGSRYATDTRRSVLGGSAKKVRMEIAVTLLAWSARKHWVQVHAIPVVVGQRRRSSARALGNACSTAASGLTQPVRRGGRCKERICRRGGRRLFETDNANT</sequence>